<evidence type="ECO:0000256" key="3">
    <source>
        <dbReference type="ARBA" id="ARBA00038050"/>
    </source>
</evidence>
<proteinExistence type="inferred from homology"/>
<evidence type="ECO:0000256" key="1">
    <source>
        <dbReference type="ARBA" id="ARBA00013260"/>
    </source>
</evidence>
<evidence type="ECO:0000256" key="2">
    <source>
        <dbReference type="ARBA" id="ARBA00022801"/>
    </source>
</evidence>
<name>A0AAV2QWZ1_MEGNR</name>
<evidence type="ECO:0000256" key="4">
    <source>
        <dbReference type="ARBA" id="ARBA00048707"/>
    </source>
</evidence>
<dbReference type="SUPFAM" id="SSF102462">
    <property type="entry name" value="Peptidyl-tRNA hydrolase II"/>
    <property type="match status" value="1"/>
</dbReference>
<dbReference type="GO" id="GO:0004045">
    <property type="term" value="F:peptidyl-tRNA hydrolase activity"/>
    <property type="evidence" value="ECO:0007669"/>
    <property type="project" value="UniProtKB-EC"/>
</dbReference>
<comment type="similarity">
    <text evidence="3">Belongs to the PTH2 family.</text>
</comment>
<dbReference type="Proteomes" id="UP001497623">
    <property type="component" value="Unassembled WGS sequence"/>
</dbReference>
<dbReference type="FunFam" id="3.40.1490.10:FF:000002">
    <property type="entry name" value="Peptidyl-tRNA hydrolase 2, mitochondrial"/>
    <property type="match status" value="1"/>
</dbReference>
<dbReference type="AlphaFoldDB" id="A0AAV2QWZ1"/>
<evidence type="ECO:0000313" key="6">
    <source>
        <dbReference type="Proteomes" id="UP001497623"/>
    </source>
</evidence>
<accession>A0AAV2QWZ1</accession>
<keyword evidence="2" id="KW-0378">Hydrolase</keyword>
<comment type="caution">
    <text evidence="5">The sequence shown here is derived from an EMBL/GenBank/DDBJ whole genome shotgun (WGS) entry which is preliminary data.</text>
</comment>
<keyword evidence="6" id="KW-1185">Reference proteome</keyword>
<organism evidence="5 6">
    <name type="scientific">Meganyctiphanes norvegica</name>
    <name type="common">Northern krill</name>
    <name type="synonym">Thysanopoda norvegica</name>
    <dbReference type="NCBI Taxonomy" id="48144"/>
    <lineage>
        <taxon>Eukaryota</taxon>
        <taxon>Metazoa</taxon>
        <taxon>Ecdysozoa</taxon>
        <taxon>Arthropoda</taxon>
        <taxon>Crustacea</taxon>
        <taxon>Multicrustacea</taxon>
        <taxon>Malacostraca</taxon>
        <taxon>Eumalacostraca</taxon>
        <taxon>Eucarida</taxon>
        <taxon>Euphausiacea</taxon>
        <taxon>Euphausiidae</taxon>
        <taxon>Meganyctiphanes</taxon>
    </lineage>
</organism>
<comment type="catalytic activity">
    <reaction evidence="4">
        <text>an N-acyl-L-alpha-aminoacyl-tRNA + H2O = an N-acyl-L-amino acid + a tRNA + H(+)</text>
        <dbReference type="Rhea" id="RHEA:54448"/>
        <dbReference type="Rhea" id="RHEA-COMP:10123"/>
        <dbReference type="Rhea" id="RHEA-COMP:13883"/>
        <dbReference type="ChEBI" id="CHEBI:15377"/>
        <dbReference type="ChEBI" id="CHEBI:15378"/>
        <dbReference type="ChEBI" id="CHEBI:59874"/>
        <dbReference type="ChEBI" id="CHEBI:78442"/>
        <dbReference type="ChEBI" id="CHEBI:138191"/>
        <dbReference type="EC" id="3.1.1.29"/>
    </reaction>
</comment>
<protein>
    <recommendedName>
        <fullName evidence="1">peptidyl-tRNA hydrolase</fullName>
        <ecNumber evidence="1">3.1.1.29</ecNumber>
    </recommendedName>
</protein>
<dbReference type="EMBL" id="CAXKWB010010574">
    <property type="protein sequence ID" value="CAL4098506.1"/>
    <property type="molecule type" value="Genomic_DNA"/>
</dbReference>
<dbReference type="PANTHER" id="PTHR12649">
    <property type="entry name" value="PEPTIDYL-TRNA HYDROLASE 2"/>
    <property type="match status" value="1"/>
</dbReference>
<dbReference type="Gene3D" id="3.40.1490.10">
    <property type="entry name" value="Bit1"/>
    <property type="match status" value="1"/>
</dbReference>
<dbReference type="PANTHER" id="PTHR12649:SF29">
    <property type="entry name" value="AMINOACYL-TRNA HYDROLASE"/>
    <property type="match status" value="1"/>
</dbReference>
<reference evidence="5 6" key="1">
    <citation type="submission" date="2024-05" db="EMBL/GenBank/DDBJ databases">
        <authorList>
            <person name="Wallberg A."/>
        </authorList>
    </citation>
    <scope>NUCLEOTIDE SEQUENCE [LARGE SCALE GENOMIC DNA]</scope>
</reference>
<dbReference type="InterPro" id="IPR023476">
    <property type="entry name" value="Pep_tRNA_hydro_II_dom_sf"/>
</dbReference>
<evidence type="ECO:0000313" key="5">
    <source>
        <dbReference type="EMBL" id="CAL4098506.1"/>
    </source>
</evidence>
<dbReference type="EC" id="3.1.1.29" evidence="1"/>
<dbReference type="InterPro" id="IPR002833">
    <property type="entry name" value="PTH2"/>
</dbReference>
<sequence length="225" mass="25243">MGLENFKKFNLYPSFKPIISEEGHFPIVAKMASENLILTDVKLQLKLKISTDNDKKITETVFLCISEQNVEVSLKITDLDSSTCLSLNCKSADQVVLERAHANQKQRYFIRINVAGDALNIGLIIINFQVGHASLGLYRILLEDKEKYQASLEEWEEFGEKKITLKGKNSHELLELQKKAIANDLPTYMVQDAGRTQIPSGSTTVLAIFGDEEAVNEVTGKLRLL</sequence>
<feature type="non-terminal residue" evidence="5">
    <location>
        <position position="225"/>
    </location>
</feature>
<dbReference type="Pfam" id="PF01981">
    <property type="entry name" value="PTH2"/>
    <property type="match status" value="1"/>
</dbReference>
<gene>
    <name evidence="5" type="ORF">MNOR_LOCUS16249</name>
</gene>
<dbReference type="GO" id="GO:0005829">
    <property type="term" value="C:cytosol"/>
    <property type="evidence" value="ECO:0007669"/>
    <property type="project" value="TreeGrafter"/>
</dbReference>